<gene>
    <name evidence="1" type="ORF">HNQ81_001510</name>
</gene>
<accession>A0A840USH4</accession>
<dbReference type="SUPFAM" id="SSF51726">
    <property type="entry name" value="UROD/MetE-like"/>
    <property type="match status" value="1"/>
</dbReference>
<organism evidence="1 2">
    <name type="scientific">Desulfoprunum benzoelyticum</name>
    <dbReference type="NCBI Taxonomy" id="1506996"/>
    <lineage>
        <taxon>Bacteria</taxon>
        <taxon>Pseudomonadati</taxon>
        <taxon>Thermodesulfobacteriota</taxon>
        <taxon>Desulfobulbia</taxon>
        <taxon>Desulfobulbales</taxon>
        <taxon>Desulfobulbaceae</taxon>
        <taxon>Desulfoprunum</taxon>
    </lineage>
</organism>
<evidence type="ECO:0000313" key="2">
    <source>
        <dbReference type="Proteomes" id="UP000539642"/>
    </source>
</evidence>
<dbReference type="RefSeq" id="WP_183349859.1">
    <property type="nucleotide sequence ID" value="NZ_JACHEO010000006.1"/>
</dbReference>
<reference evidence="1 2" key="1">
    <citation type="submission" date="2020-08" db="EMBL/GenBank/DDBJ databases">
        <title>Genomic Encyclopedia of Type Strains, Phase IV (KMG-IV): sequencing the most valuable type-strain genomes for metagenomic binning, comparative biology and taxonomic classification.</title>
        <authorList>
            <person name="Goeker M."/>
        </authorList>
    </citation>
    <scope>NUCLEOTIDE SEQUENCE [LARGE SCALE GENOMIC DNA]</scope>
    <source>
        <strain evidence="1 2">DSM 28570</strain>
    </source>
</reference>
<dbReference type="Proteomes" id="UP000539642">
    <property type="component" value="Unassembled WGS sequence"/>
</dbReference>
<name>A0A840USH4_9BACT</name>
<dbReference type="AlphaFoldDB" id="A0A840USH4"/>
<keyword evidence="2" id="KW-1185">Reference proteome</keyword>
<sequence length="354" mass="39353">MAIFTPRALPVLIGSLPLQEHAAAIELIMAHTPEIPLWPQLPVFRDEGMLRQFLPGLPGISEMDDRLFINTEKDEFEAEILAFYEEYLSVAEDAVDLADSRFTLSEKEAKGFFTFLDIAHRNKEALIALKGQITGPITFCTGLVDQGGKAIFYNDQLRDAAVKLLALKARWQTRRMKEIAETVLLFFDEPALAGLGSSAYITITADEIIACLAETFEAVRAEGGLVGVHVCANTEWPVIFDAGIDILSYDAYSFFDRLILYPEHLRSFLQRGGILATGIVPTDEELIDRESADSLVARWDQQTTQLEQLGISRDKIIAQTLITPSCGTGSISPDHARKVLEMTRDVSAFIRSRK</sequence>
<comment type="caution">
    <text evidence="1">The sequence shown here is derived from an EMBL/GenBank/DDBJ whole genome shotgun (WGS) entry which is preliminary data.</text>
</comment>
<proteinExistence type="predicted"/>
<dbReference type="EMBL" id="JACHEO010000006">
    <property type="protein sequence ID" value="MBB5347786.1"/>
    <property type="molecule type" value="Genomic_DNA"/>
</dbReference>
<evidence type="ECO:0008006" key="3">
    <source>
        <dbReference type="Google" id="ProtNLM"/>
    </source>
</evidence>
<evidence type="ECO:0000313" key="1">
    <source>
        <dbReference type="EMBL" id="MBB5347786.1"/>
    </source>
</evidence>
<dbReference type="InterPro" id="IPR038071">
    <property type="entry name" value="UROD/MetE-like_sf"/>
</dbReference>
<dbReference type="Gene3D" id="3.20.20.210">
    <property type="match status" value="1"/>
</dbReference>
<protein>
    <recommendedName>
        <fullName evidence="3">Methionine synthase</fullName>
    </recommendedName>
</protein>